<feature type="transmembrane region" description="Helical" evidence="1">
    <location>
        <begin position="176"/>
        <end position="193"/>
    </location>
</feature>
<dbReference type="PANTHER" id="PTHR45138">
    <property type="entry name" value="REGULATORY COMPONENTS OF SENSORY TRANSDUCTION SYSTEM"/>
    <property type="match status" value="1"/>
</dbReference>
<protein>
    <submittedName>
        <fullName evidence="3">GGDEF domain-containing protein</fullName>
        <ecNumber evidence="3">2.7.7.65</ecNumber>
    </submittedName>
</protein>
<dbReference type="InterPro" id="IPR029787">
    <property type="entry name" value="Nucleotide_cyclase"/>
</dbReference>
<comment type="caution">
    <text evidence="3">The sequence shown here is derived from an EMBL/GenBank/DDBJ whole genome shotgun (WGS) entry which is preliminary data.</text>
</comment>
<dbReference type="CDD" id="cd01949">
    <property type="entry name" value="GGDEF"/>
    <property type="match status" value="1"/>
</dbReference>
<dbReference type="InterPro" id="IPR050469">
    <property type="entry name" value="Diguanylate_Cyclase"/>
</dbReference>
<proteinExistence type="predicted"/>
<dbReference type="SUPFAM" id="SSF55073">
    <property type="entry name" value="Nucleotide cyclase"/>
    <property type="match status" value="1"/>
</dbReference>
<dbReference type="PANTHER" id="PTHR45138:SF9">
    <property type="entry name" value="DIGUANYLATE CYCLASE DGCM-RELATED"/>
    <property type="match status" value="1"/>
</dbReference>
<sequence length="371" mass="43908">MDYLVQFQINIFALMILFILYFIVRMSKIKTFGKRLIRWITATTTIAIILEPLTWIFDGMQFTGAFFLEYSSNFFLFLIGPIIGGLLLSYVDYRIYKKPKRIAKKLYYQHASIATCVILLINIFIPVYFQVDIETNSFSSREWKEWHYVILGSLYIYMFLFLLMNRKKVQFHEATIFIVCFFLPVIGMIVQLFDSKLHFSWTSIVLGIFVAYIFLETASTEEDHLTKLFNRQSYETYLNYLMEHRQSFGVTLIDLNYFKIINDDFGHAKGDEVLMYFALLLKKVFSNNGFVGRLGGDEFVVISNSTEEEMFTYMNELNEQLKLVDNKLVKNLSFSYGYQYYTPNMTIDELYMSADKKMYQNKHSMKETKVR</sequence>
<evidence type="ECO:0000256" key="1">
    <source>
        <dbReference type="SAM" id="Phobius"/>
    </source>
</evidence>
<evidence type="ECO:0000313" key="3">
    <source>
        <dbReference type="EMBL" id="MFC4389184.1"/>
    </source>
</evidence>
<dbReference type="RefSeq" id="WP_390200731.1">
    <property type="nucleotide sequence ID" value="NZ_JBHSDV010000006.1"/>
</dbReference>
<feature type="transmembrane region" description="Helical" evidence="1">
    <location>
        <begin position="199"/>
        <end position="215"/>
    </location>
</feature>
<feature type="transmembrane region" description="Helical" evidence="1">
    <location>
        <begin position="111"/>
        <end position="131"/>
    </location>
</feature>
<keyword evidence="1" id="KW-1133">Transmembrane helix</keyword>
<feature type="transmembrane region" description="Helical" evidence="1">
    <location>
        <begin position="72"/>
        <end position="91"/>
    </location>
</feature>
<dbReference type="GO" id="GO:0052621">
    <property type="term" value="F:diguanylate cyclase activity"/>
    <property type="evidence" value="ECO:0007669"/>
    <property type="project" value="UniProtKB-EC"/>
</dbReference>
<keyword evidence="3" id="KW-0548">Nucleotidyltransferase</keyword>
<organism evidence="3 4">
    <name type="scientific">Gracilibacillus marinus</name>
    <dbReference type="NCBI Taxonomy" id="630535"/>
    <lineage>
        <taxon>Bacteria</taxon>
        <taxon>Bacillati</taxon>
        <taxon>Bacillota</taxon>
        <taxon>Bacilli</taxon>
        <taxon>Bacillales</taxon>
        <taxon>Bacillaceae</taxon>
        <taxon>Gracilibacillus</taxon>
    </lineage>
</organism>
<dbReference type="InterPro" id="IPR043128">
    <property type="entry name" value="Rev_trsase/Diguanyl_cyclase"/>
</dbReference>
<dbReference type="NCBIfam" id="TIGR00254">
    <property type="entry name" value="GGDEF"/>
    <property type="match status" value="1"/>
</dbReference>
<dbReference type="PROSITE" id="PS50887">
    <property type="entry name" value="GGDEF"/>
    <property type="match status" value="1"/>
</dbReference>
<feature type="transmembrane region" description="Helical" evidence="1">
    <location>
        <begin position="6"/>
        <end position="24"/>
    </location>
</feature>
<dbReference type="Pfam" id="PF00990">
    <property type="entry name" value="GGDEF"/>
    <property type="match status" value="1"/>
</dbReference>
<dbReference type="InterPro" id="IPR000160">
    <property type="entry name" value="GGDEF_dom"/>
</dbReference>
<keyword evidence="3" id="KW-0808">Transferase</keyword>
<gene>
    <name evidence="3" type="ORF">ACFOZ1_15490</name>
</gene>
<reference evidence="4" key="1">
    <citation type="journal article" date="2019" name="Int. J. Syst. Evol. Microbiol.">
        <title>The Global Catalogue of Microorganisms (GCM) 10K type strain sequencing project: providing services to taxonomists for standard genome sequencing and annotation.</title>
        <authorList>
            <consortium name="The Broad Institute Genomics Platform"/>
            <consortium name="The Broad Institute Genome Sequencing Center for Infectious Disease"/>
            <person name="Wu L."/>
            <person name="Ma J."/>
        </authorList>
    </citation>
    <scope>NUCLEOTIDE SEQUENCE [LARGE SCALE GENOMIC DNA]</scope>
    <source>
        <strain evidence="4">KACC 14058</strain>
    </source>
</reference>
<dbReference type="Proteomes" id="UP001595880">
    <property type="component" value="Unassembled WGS sequence"/>
</dbReference>
<dbReference type="Gene3D" id="3.30.70.270">
    <property type="match status" value="1"/>
</dbReference>
<accession>A0ABV8VYD6</accession>
<dbReference type="EC" id="2.7.7.65" evidence="3"/>
<feature type="transmembrane region" description="Helical" evidence="1">
    <location>
        <begin position="36"/>
        <end position="57"/>
    </location>
</feature>
<feature type="domain" description="GGDEF" evidence="2">
    <location>
        <begin position="246"/>
        <end position="371"/>
    </location>
</feature>
<keyword evidence="1" id="KW-0472">Membrane</keyword>
<dbReference type="EMBL" id="JBHSDV010000006">
    <property type="protein sequence ID" value="MFC4389184.1"/>
    <property type="molecule type" value="Genomic_DNA"/>
</dbReference>
<evidence type="ECO:0000313" key="4">
    <source>
        <dbReference type="Proteomes" id="UP001595880"/>
    </source>
</evidence>
<name>A0ABV8VYD6_9BACI</name>
<evidence type="ECO:0000259" key="2">
    <source>
        <dbReference type="PROSITE" id="PS50887"/>
    </source>
</evidence>
<dbReference type="SMART" id="SM00267">
    <property type="entry name" value="GGDEF"/>
    <property type="match status" value="1"/>
</dbReference>
<keyword evidence="4" id="KW-1185">Reference proteome</keyword>
<keyword evidence="1" id="KW-0812">Transmembrane</keyword>
<feature type="transmembrane region" description="Helical" evidence="1">
    <location>
        <begin position="146"/>
        <end position="164"/>
    </location>
</feature>